<organism evidence="2 3">
    <name type="scientific">Opisthorchis felineus</name>
    <dbReference type="NCBI Taxonomy" id="147828"/>
    <lineage>
        <taxon>Eukaryota</taxon>
        <taxon>Metazoa</taxon>
        <taxon>Spiralia</taxon>
        <taxon>Lophotrochozoa</taxon>
        <taxon>Platyhelminthes</taxon>
        <taxon>Trematoda</taxon>
        <taxon>Digenea</taxon>
        <taxon>Opisthorchiida</taxon>
        <taxon>Opisthorchiata</taxon>
        <taxon>Opisthorchiidae</taxon>
        <taxon>Opisthorchis</taxon>
    </lineage>
</organism>
<keyword evidence="3" id="KW-1185">Reference proteome</keyword>
<feature type="non-terminal residue" evidence="2">
    <location>
        <position position="1"/>
    </location>
</feature>
<accession>A0A4V3SES6</accession>
<comment type="caution">
    <text evidence="2">The sequence shown here is derived from an EMBL/GenBank/DDBJ whole genome shotgun (WGS) entry which is preliminary data.</text>
</comment>
<sequence length="60" mass="6670">KFFMVFDGCYFKVELQPTHIDFLRNMTVSPGAPLTICGALKVILAFIHSLLGALFVYSGM</sequence>
<evidence type="ECO:0000313" key="2">
    <source>
        <dbReference type="EMBL" id="TGZ65714.1"/>
    </source>
</evidence>
<protein>
    <submittedName>
        <fullName evidence="2">Uncharacterized protein</fullName>
    </submittedName>
</protein>
<gene>
    <name evidence="2" type="ORF">CRM22_005723</name>
</gene>
<reference evidence="2 3" key="1">
    <citation type="journal article" date="2019" name="BMC Genomics">
        <title>New insights from Opisthorchis felineus genome: update on genomics of the epidemiologically important liver flukes.</title>
        <authorList>
            <person name="Ershov N.I."/>
            <person name="Mordvinov V.A."/>
            <person name="Prokhortchouk E.B."/>
            <person name="Pakharukova M.Y."/>
            <person name="Gunbin K.V."/>
            <person name="Ustyantsev K."/>
            <person name="Genaev M.A."/>
            <person name="Blinov A.G."/>
            <person name="Mazur A."/>
            <person name="Boulygina E."/>
            <person name="Tsygankova S."/>
            <person name="Khrameeva E."/>
            <person name="Chekanov N."/>
            <person name="Fan G."/>
            <person name="Xiao A."/>
            <person name="Zhang H."/>
            <person name="Xu X."/>
            <person name="Yang H."/>
            <person name="Solovyev V."/>
            <person name="Lee S.M."/>
            <person name="Liu X."/>
            <person name="Afonnikov D.A."/>
            <person name="Skryabin K.G."/>
        </authorList>
    </citation>
    <scope>NUCLEOTIDE SEQUENCE [LARGE SCALE GENOMIC DNA]</scope>
    <source>
        <strain evidence="2">AK-0245</strain>
        <tissue evidence="2">Whole organism</tissue>
    </source>
</reference>
<feature type="non-terminal residue" evidence="2">
    <location>
        <position position="60"/>
    </location>
</feature>
<dbReference type="Proteomes" id="UP000308267">
    <property type="component" value="Unassembled WGS sequence"/>
</dbReference>
<feature type="transmembrane region" description="Helical" evidence="1">
    <location>
        <begin position="32"/>
        <end position="57"/>
    </location>
</feature>
<evidence type="ECO:0000256" key="1">
    <source>
        <dbReference type="SAM" id="Phobius"/>
    </source>
</evidence>
<name>A0A4V3SES6_OPIFE</name>
<keyword evidence="1" id="KW-0812">Transmembrane</keyword>
<keyword evidence="1" id="KW-1133">Transmembrane helix</keyword>
<proteinExistence type="predicted"/>
<keyword evidence="1" id="KW-0472">Membrane</keyword>
<dbReference type="AlphaFoldDB" id="A0A4V3SES6"/>
<evidence type="ECO:0000313" key="3">
    <source>
        <dbReference type="Proteomes" id="UP000308267"/>
    </source>
</evidence>
<dbReference type="STRING" id="147828.A0A4V3SES6"/>
<dbReference type="EMBL" id="SJOL01006479">
    <property type="protein sequence ID" value="TGZ65714.1"/>
    <property type="molecule type" value="Genomic_DNA"/>
</dbReference>